<dbReference type="AlphaFoldDB" id="A0A9N9I1S6"/>
<dbReference type="EMBL" id="CAJVPV010020898">
    <property type="protein sequence ID" value="CAG8716236.1"/>
    <property type="molecule type" value="Genomic_DNA"/>
</dbReference>
<feature type="compositionally biased region" description="Low complexity" evidence="1">
    <location>
        <begin position="43"/>
        <end position="54"/>
    </location>
</feature>
<name>A0A9N9I1S6_9GLOM</name>
<evidence type="ECO:0000313" key="2">
    <source>
        <dbReference type="EMBL" id="CAG8716236.1"/>
    </source>
</evidence>
<dbReference type="Proteomes" id="UP000789342">
    <property type="component" value="Unassembled WGS sequence"/>
</dbReference>
<protein>
    <submittedName>
        <fullName evidence="2">18442_t:CDS:1</fullName>
    </submittedName>
</protein>
<sequence length="128" mass="14281">SVPVFSSRACDFENYGGDRFSTNQTEYSENSDTNFNNSSYLGTSYTDSSYYTDSTHTHTDDDDDDDRTVSGLTISTEDSNARLYLDTGSSIYDEFPGISSYPEDTDDLPDLPLRRDYGGVTTESESEM</sequence>
<accession>A0A9N9I1S6</accession>
<feature type="region of interest" description="Disordered" evidence="1">
    <location>
        <begin position="16"/>
        <end position="73"/>
    </location>
</feature>
<evidence type="ECO:0000313" key="3">
    <source>
        <dbReference type="Proteomes" id="UP000789342"/>
    </source>
</evidence>
<feature type="non-terminal residue" evidence="2">
    <location>
        <position position="1"/>
    </location>
</feature>
<feature type="compositionally biased region" description="Polar residues" evidence="1">
    <location>
        <begin position="20"/>
        <end position="42"/>
    </location>
</feature>
<feature type="region of interest" description="Disordered" evidence="1">
    <location>
        <begin position="93"/>
        <end position="128"/>
    </location>
</feature>
<reference evidence="2" key="1">
    <citation type="submission" date="2021-06" db="EMBL/GenBank/DDBJ databases">
        <authorList>
            <person name="Kallberg Y."/>
            <person name="Tangrot J."/>
            <person name="Rosling A."/>
        </authorList>
    </citation>
    <scope>NUCLEOTIDE SEQUENCE</scope>
    <source>
        <strain evidence="2">CL551</strain>
    </source>
</reference>
<evidence type="ECO:0000256" key="1">
    <source>
        <dbReference type="SAM" id="MobiDB-lite"/>
    </source>
</evidence>
<organism evidence="2 3">
    <name type="scientific">Acaulospora morrowiae</name>
    <dbReference type="NCBI Taxonomy" id="94023"/>
    <lineage>
        <taxon>Eukaryota</taxon>
        <taxon>Fungi</taxon>
        <taxon>Fungi incertae sedis</taxon>
        <taxon>Mucoromycota</taxon>
        <taxon>Glomeromycotina</taxon>
        <taxon>Glomeromycetes</taxon>
        <taxon>Diversisporales</taxon>
        <taxon>Acaulosporaceae</taxon>
        <taxon>Acaulospora</taxon>
    </lineage>
</organism>
<comment type="caution">
    <text evidence="2">The sequence shown here is derived from an EMBL/GenBank/DDBJ whole genome shotgun (WGS) entry which is preliminary data.</text>
</comment>
<proteinExistence type="predicted"/>
<keyword evidence="3" id="KW-1185">Reference proteome</keyword>
<gene>
    <name evidence="2" type="ORF">AMORRO_LOCUS13023</name>
</gene>